<dbReference type="PROSITE" id="PS01099">
    <property type="entry name" value="COMPLEX1_24K"/>
    <property type="match status" value="1"/>
</dbReference>
<feature type="binding site" evidence="7">
    <location>
        <position position="124"/>
    </location>
    <ligand>
        <name>[2Fe-2S] cluster</name>
        <dbReference type="ChEBI" id="CHEBI:190135"/>
    </ligand>
</feature>
<dbReference type="InterPro" id="IPR041921">
    <property type="entry name" value="NuoE_N"/>
</dbReference>
<dbReference type="Gene3D" id="1.10.10.1590">
    <property type="entry name" value="NADH-quinone oxidoreductase subunit E"/>
    <property type="match status" value="1"/>
</dbReference>
<dbReference type="Proteomes" id="UP000271125">
    <property type="component" value="Unassembled WGS sequence"/>
</dbReference>
<evidence type="ECO:0000313" key="8">
    <source>
        <dbReference type="EMBL" id="RKX72065.1"/>
    </source>
</evidence>
<dbReference type="SUPFAM" id="SSF52833">
    <property type="entry name" value="Thioredoxin-like"/>
    <property type="match status" value="1"/>
</dbReference>
<feature type="binding site" evidence="7">
    <location>
        <position position="79"/>
    </location>
    <ligand>
        <name>[2Fe-2S] cluster</name>
        <dbReference type="ChEBI" id="CHEBI:190135"/>
    </ligand>
</feature>
<organism evidence="8 9">
    <name type="scientific">candidate division TA06 bacterium</name>
    <dbReference type="NCBI Taxonomy" id="2250710"/>
    <lineage>
        <taxon>Bacteria</taxon>
        <taxon>Bacteria division TA06</taxon>
    </lineage>
</organism>
<dbReference type="InterPro" id="IPR042128">
    <property type="entry name" value="NuoE_dom"/>
</dbReference>
<dbReference type="GO" id="GO:0046872">
    <property type="term" value="F:metal ion binding"/>
    <property type="evidence" value="ECO:0007669"/>
    <property type="project" value="UniProtKB-KW"/>
</dbReference>
<evidence type="ECO:0000256" key="6">
    <source>
        <dbReference type="ARBA" id="ARBA00034078"/>
    </source>
</evidence>
<evidence type="ECO:0000256" key="1">
    <source>
        <dbReference type="ARBA" id="ARBA00010643"/>
    </source>
</evidence>
<dbReference type="Gene3D" id="3.40.30.10">
    <property type="entry name" value="Glutaredoxin"/>
    <property type="match status" value="1"/>
</dbReference>
<evidence type="ECO:0000256" key="2">
    <source>
        <dbReference type="ARBA" id="ARBA00022714"/>
    </source>
</evidence>
<proteinExistence type="inferred from homology"/>
<dbReference type="AlphaFoldDB" id="A0A660SML5"/>
<reference evidence="8 9" key="1">
    <citation type="submission" date="2018-06" db="EMBL/GenBank/DDBJ databases">
        <title>Extensive metabolic versatility and redundancy in microbially diverse, dynamic hydrothermal sediments.</title>
        <authorList>
            <person name="Dombrowski N."/>
            <person name="Teske A."/>
            <person name="Baker B.J."/>
        </authorList>
    </citation>
    <scope>NUCLEOTIDE SEQUENCE [LARGE SCALE GENOMIC DNA]</scope>
    <source>
        <strain evidence="8">B10_G13</strain>
    </source>
</reference>
<protein>
    <submittedName>
        <fullName evidence="8">NAD(P)H-dependent oxidoreductase subunit E</fullName>
    </submittedName>
</protein>
<comment type="cofactor">
    <cofactor evidence="7">
        <name>[2Fe-2S] cluster</name>
        <dbReference type="ChEBI" id="CHEBI:190135"/>
    </cofactor>
    <text evidence="7">Binds 1 [2Fe-2S] cluster.</text>
</comment>
<dbReference type="CDD" id="cd03064">
    <property type="entry name" value="TRX_Fd_NuoE"/>
    <property type="match status" value="1"/>
</dbReference>
<feature type="binding site" evidence="7">
    <location>
        <position position="120"/>
    </location>
    <ligand>
        <name>[2Fe-2S] cluster</name>
        <dbReference type="ChEBI" id="CHEBI:190135"/>
    </ligand>
</feature>
<gene>
    <name evidence="8" type="ORF">DRP43_01670</name>
</gene>
<dbReference type="PIRSF" id="PIRSF000216">
    <property type="entry name" value="NADH_DH_24kDa"/>
    <property type="match status" value="1"/>
</dbReference>
<accession>A0A660SML5</accession>
<dbReference type="InterPro" id="IPR036249">
    <property type="entry name" value="Thioredoxin-like_sf"/>
</dbReference>
<evidence type="ECO:0000313" key="9">
    <source>
        <dbReference type="Proteomes" id="UP000271125"/>
    </source>
</evidence>
<comment type="similarity">
    <text evidence="1">Belongs to the complex I 24 kDa subunit family.</text>
</comment>
<dbReference type="PANTHER" id="PTHR43342:SF1">
    <property type="entry name" value="BIFURCATING [FEFE] HYDROGENASE GAMMA SUBUNIT"/>
    <property type="match status" value="1"/>
</dbReference>
<name>A0A660SML5_UNCT6</name>
<evidence type="ECO:0000256" key="3">
    <source>
        <dbReference type="ARBA" id="ARBA00022723"/>
    </source>
</evidence>
<comment type="caution">
    <text evidence="8">The sequence shown here is derived from an EMBL/GenBank/DDBJ whole genome shotgun (WGS) entry which is preliminary data.</text>
</comment>
<evidence type="ECO:0000256" key="5">
    <source>
        <dbReference type="ARBA" id="ARBA00023014"/>
    </source>
</evidence>
<comment type="cofactor">
    <cofactor evidence="6">
        <name>[2Fe-2S] cluster</name>
        <dbReference type="ChEBI" id="CHEBI:190135"/>
    </cofactor>
</comment>
<evidence type="ECO:0000256" key="4">
    <source>
        <dbReference type="ARBA" id="ARBA00023004"/>
    </source>
</evidence>
<evidence type="ECO:0000256" key="7">
    <source>
        <dbReference type="PIRSR" id="PIRSR000216-1"/>
    </source>
</evidence>
<keyword evidence="2 7" id="KW-0001">2Fe-2S</keyword>
<keyword evidence="3 7" id="KW-0479">Metal-binding</keyword>
<dbReference type="GO" id="GO:0016491">
    <property type="term" value="F:oxidoreductase activity"/>
    <property type="evidence" value="ECO:0007669"/>
    <property type="project" value="InterPro"/>
</dbReference>
<dbReference type="EMBL" id="QNBD01000053">
    <property type="protein sequence ID" value="RKX72065.1"/>
    <property type="molecule type" value="Genomic_DNA"/>
</dbReference>
<keyword evidence="5 7" id="KW-0411">Iron-sulfur</keyword>
<dbReference type="GO" id="GO:0051537">
    <property type="term" value="F:2 iron, 2 sulfur cluster binding"/>
    <property type="evidence" value="ECO:0007669"/>
    <property type="project" value="UniProtKB-KW"/>
</dbReference>
<dbReference type="Pfam" id="PF01257">
    <property type="entry name" value="2Fe-2S_thioredx"/>
    <property type="match status" value="1"/>
</dbReference>
<sequence>MNSPKDISVIDIVKKYTNKKGALIPILQEIQENFSYISKETIEIISKNSIYAESDIFGVVTFYSQFKTEKQGVHNIKICQGTACHVNNADTVKDVIFEELKLKDYGTTSDRKFTVEHVACLGCCSLAPVMMIDGEVYGKLTPDNIRKILKLF</sequence>
<dbReference type="InterPro" id="IPR028431">
    <property type="entry name" value="NADP_DH_HndA-like"/>
</dbReference>
<dbReference type="PANTHER" id="PTHR43342">
    <property type="entry name" value="NADH-QUINONE OXIDOREDUCTASE, E SUBUNIT"/>
    <property type="match status" value="1"/>
</dbReference>
<feature type="binding site" evidence="7">
    <location>
        <position position="84"/>
    </location>
    <ligand>
        <name>[2Fe-2S] cluster</name>
        <dbReference type="ChEBI" id="CHEBI:190135"/>
    </ligand>
</feature>
<dbReference type="InterPro" id="IPR002023">
    <property type="entry name" value="NuoE-like"/>
</dbReference>
<keyword evidence="4 7" id="KW-0408">Iron</keyword>